<evidence type="ECO:0000313" key="2">
    <source>
        <dbReference type="EMBL" id="RKH43318.1"/>
    </source>
</evidence>
<protein>
    <submittedName>
        <fullName evidence="2">Uncharacterized protein</fullName>
    </submittedName>
</protein>
<reference evidence="3" key="1">
    <citation type="submission" date="2018-09" db="EMBL/GenBank/DDBJ databases">
        <authorList>
            <person name="Livingstone P.G."/>
            <person name="Whitworth D.E."/>
        </authorList>
    </citation>
    <scope>NUCLEOTIDE SEQUENCE [LARGE SCALE GENOMIC DNA]</scope>
    <source>
        <strain evidence="3">CA051B</strain>
    </source>
</reference>
<gene>
    <name evidence="2" type="ORF">D7V93_37150</name>
</gene>
<dbReference type="Proteomes" id="UP000272888">
    <property type="component" value="Unassembled WGS sequence"/>
</dbReference>
<comment type="caution">
    <text evidence="2">The sequence shown here is derived from an EMBL/GenBank/DDBJ whole genome shotgun (WGS) entry which is preliminary data.</text>
</comment>
<evidence type="ECO:0000256" key="1">
    <source>
        <dbReference type="SAM" id="MobiDB-lite"/>
    </source>
</evidence>
<dbReference type="EMBL" id="RAWB01000642">
    <property type="protein sequence ID" value="RKH43318.1"/>
    <property type="molecule type" value="Genomic_DNA"/>
</dbReference>
<sequence length="321" mass="34568">MHDRVRFALLALLLVAGCGKPAWRVKAVPREDLSLPRLEQSVVLELPPPGSVVPAQLGDGTPVWVSRGAGDKVSVLSAIIPAMDGIPSGAMIRWLPTQRRFTGGFVWDEHGRAVGNEGWDACTSTCPDDDDLPGSARDLDRFQVERLGGAPERIRVGGPIPGVSRRIPRKPLPSWSQEPTQDSTRPMSVARALALPEGTVVSVDAMAVLVSGEAPRVCSRPDHHGCCPPSSPRLYDVDGAPLEPMGPGVDSHGVALFRRYRDGFVQYVVGDDLGPPSAGAFLSVGKPPDFDSWRLTEPPRIPPCEWTFEPSPSNPSPPWPR</sequence>
<dbReference type="RefSeq" id="WP_120647848.1">
    <property type="nucleotide sequence ID" value="NZ_RAWB01000642.1"/>
</dbReference>
<feature type="region of interest" description="Disordered" evidence="1">
    <location>
        <begin position="157"/>
        <end position="185"/>
    </location>
</feature>
<name>A0A3A8NGC9_9BACT</name>
<keyword evidence="3" id="KW-1185">Reference proteome</keyword>
<accession>A0A3A8NGC9</accession>
<dbReference type="AlphaFoldDB" id="A0A3A8NGC9"/>
<feature type="compositionally biased region" description="Polar residues" evidence="1">
    <location>
        <begin position="174"/>
        <end position="185"/>
    </location>
</feature>
<dbReference type="PROSITE" id="PS51257">
    <property type="entry name" value="PROKAR_LIPOPROTEIN"/>
    <property type="match status" value="1"/>
</dbReference>
<proteinExistence type="predicted"/>
<evidence type="ECO:0000313" key="3">
    <source>
        <dbReference type="Proteomes" id="UP000272888"/>
    </source>
</evidence>
<organism evidence="2 3">
    <name type="scientific">Corallococcus llansteffanensis</name>
    <dbReference type="NCBI Taxonomy" id="2316731"/>
    <lineage>
        <taxon>Bacteria</taxon>
        <taxon>Pseudomonadati</taxon>
        <taxon>Myxococcota</taxon>
        <taxon>Myxococcia</taxon>
        <taxon>Myxococcales</taxon>
        <taxon>Cystobacterineae</taxon>
        <taxon>Myxococcaceae</taxon>
        <taxon>Corallococcus</taxon>
    </lineage>
</organism>